<evidence type="ECO:0000313" key="1">
    <source>
        <dbReference type="EMBL" id="KNZ58397.1"/>
    </source>
</evidence>
<proteinExistence type="predicted"/>
<accession>A0A0L6VCW6</accession>
<protein>
    <submittedName>
        <fullName evidence="1">Uncharacterized protein</fullName>
    </submittedName>
</protein>
<name>A0A0L6VCW6_9BASI</name>
<dbReference type="STRING" id="27349.A0A0L6VCW6"/>
<sequence>MVQIKEQEQQQQNKLEDPLLALKLCIRLLVFSGSLPTPDSFAQRFSSAHVSGQESLALYLKQVLGQMTTIL</sequence>
<evidence type="ECO:0000313" key="2">
    <source>
        <dbReference type="Proteomes" id="UP000037035"/>
    </source>
</evidence>
<keyword evidence="2" id="KW-1185">Reference proteome</keyword>
<dbReference type="EMBL" id="LAVV01006767">
    <property type="protein sequence ID" value="KNZ58397.1"/>
    <property type="molecule type" value="Genomic_DNA"/>
</dbReference>
<gene>
    <name evidence="1" type="ORF">VP01_1937g4</name>
</gene>
<comment type="caution">
    <text evidence="1">The sequence shown here is derived from an EMBL/GenBank/DDBJ whole genome shotgun (WGS) entry which is preliminary data.</text>
</comment>
<dbReference type="VEuPathDB" id="FungiDB:VP01_1937g4"/>
<organism evidence="1 2">
    <name type="scientific">Puccinia sorghi</name>
    <dbReference type="NCBI Taxonomy" id="27349"/>
    <lineage>
        <taxon>Eukaryota</taxon>
        <taxon>Fungi</taxon>
        <taxon>Dikarya</taxon>
        <taxon>Basidiomycota</taxon>
        <taxon>Pucciniomycotina</taxon>
        <taxon>Pucciniomycetes</taxon>
        <taxon>Pucciniales</taxon>
        <taxon>Pucciniaceae</taxon>
        <taxon>Puccinia</taxon>
    </lineage>
</organism>
<dbReference type="Proteomes" id="UP000037035">
    <property type="component" value="Unassembled WGS sequence"/>
</dbReference>
<dbReference type="AlphaFoldDB" id="A0A0L6VCW6"/>
<reference evidence="1 2" key="1">
    <citation type="submission" date="2015-08" db="EMBL/GenBank/DDBJ databases">
        <title>Next Generation Sequencing and Analysis of the Genome of Puccinia sorghi L Schw, the Causal Agent of Maize Common Rust.</title>
        <authorList>
            <person name="Rochi L."/>
            <person name="Burguener G."/>
            <person name="Darino M."/>
            <person name="Turjanski A."/>
            <person name="Kreff E."/>
            <person name="Dieguez M.J."/>
            <person name="Sacco F."/>
        </authorList>
    </citation>
    <scope>NUCLEOTIDE SEQUENCE [LARGE SCALE GENOMIC DNA]</scope>
    <source>
        <strain evidence="1 2">RO10H11247</strain>
    </source>
</reference>